<organism evidence="3 4">
    <name type="scientific">Paraburkholderia sediminicola</name>
    <dbReference type="NCBI Taxonomy" id="458836"/>
    <lineage>
        <taxon>Bacteria</taxon>
        <taxon>Pseudomonadati</taxon>
        <taxon>Pseudomonadota</taxon>
        <taxon>Betaproteobacteria</taxon>
        <taxon>Burkholderiales</taxon>
        <taxon>Burkholderiaceae</taxon>
        <taxon>Paraburkholderia</taxon>
    </lineage>
</organism>
<reference evidence="3 4" key="1">
    <citation type="submission" date="2020-04" db="EMBL/GenBank/DDBJ databases">
        <authorList>
            <person name="De Canck E."/>
        </authorList>
    </citation>
    <scope>NUCLEOTIDE SEQUENCE [LARGE SCALE GENOMIC DNA]</scope>
    <source>
        <strain evidence="3 4">LMG 24238</strain>
    </source>
</reference>
<feature type="region of interest" description="Disordered" evidence="1">
    <location>
        <begin position="29"/>
        <end position="66"/>
    </location>
</feature>
<dbReference type="EMBL" id="CADIKC010000002">
    <property type="protein sequence ID" value="CAB3673264.1"/>
    <property type="molecule type" value="Genomic_DNA"/>
</dbReference>
<dbReference type="Proteomes" id="UP000494255">
    <property type="component" value="Unassembled WGS sequence"/>
</dbReference>
<accession>A0A6J5AP86</accession>
<evidence type="ECO:0000256" key="2">
    <source>
        <dbReference type="SAM" id="SignalP"/>
    </source>
</evidence>
<evidence type="ECO:0000256" key="1">
    <source>
        <dbReference type="SAM" id="MobiDB-lite"/>
    </source>
</evidence>
<evidence type="ECO:0000313" key="3">
    <source>
        <dbReference type="EMBL" id="CAB3673264.1"/>
    </source>
</evidence>
<protein>
    <recommendedName>
        <fullName evidence="5">YceK/YidQ family lipoprotein</fullName>
    </recommendedName>
</protein>
<keyword evidence="4" id="KW-1185">Reference proteome</keyword>
<evidence type="ECO:0000313" key="4">
    <source>
        <dbReference type="Proteomes" id="UP000494255"/>
    </source>
</evidence>
<feature type="chain" id="PRO_5026879564" description="YceK/YidQ family lipoprotein" evidence="2">
    <location>
        <begin position="26"/>
        <end position="93"/>
    </location>
</feature>
<feature type="signal peptide" evidence="2">
    <location>
        <begin position="1"/>
        <end position="25"/>
    </location>
</feature>
<dbReference type="RefSeq" id="WP_246287522.1">
    <property type="nucleotide sequence ID" value="NZ_CADIKC010000002.1"/>
</dbReference>
<dbReference type="GeneID" id="97040849"/>
<gene>
    <name evidence="3" type="ORF">LMG24238_02216</name>
</gene>
<dbReference type="AlphaFoldDB" id="A0A6J5AP86"/>
<evidence type="ECO:0008006" key="5">
    <source>
        <dbReference type="Google" id="ProtNLM"/>
    </source>
</evidence>
<name>A0A6J5AP86_9BURK</name>
<proteinExistence type="predicted"/>
<keyword evidence="2" id="KW-0732">Signal</keyword>
<dbReference type="PROSITE" id="PS51257">
    <property type="entry name" value="PROKAR_LIPOPROTEIN"/>
    <property type="match status" value="1"/>
</dbReference>
<feature type="compositionally biased region" description="Polar residues" evidence="1">
    <location>
        <begin position="29"/>
        <end position="38"/>
    </location>
</feature>
<sequence>MSLLSKRFWKTLFCLAYVALTTGCASTWSPANNQTAGQGPSDADTYILHSTNGATPGGSASKRPRLSVGVTDPDTQLILPWFLNDIINFVNYR</sequence>